<reference evidence="3 4" key="1">
    <citation type="submission" date="2018-08" db="EMBL/GenBank/DDBJ databases">
        <title>A genome reference for cultivated species of the human gut microbiota.</title>
        <authorList>
            <person name="Zou Y."/>
            <person name="Xue W."/>
            <person name="Luo G."/>
        </authorList>
    </citation>
    <scope>NUCLEOTIDE SEQUENCE [LARGE SCALE GENOMIC DNA]</scope>
    <source>
        <strain evidence="2 3">AF34-33</strain>
        <strain evidence="1 4">OF02-7</strain>
    </source>
</reference>
<dbReference type="Proteomes" id="UP000286063">
    <property type="component" value="Unassembled WGS sequence"/>
</dbReference>
<evidence type="ECO:0000313" key="3">
    <source>
        <dbReference type="Proteomes" id="UP000286038"/>
    </source>
</evidence>
<evidence type="ECO:0000313" key="2">
    <source>
        <dbReference type="EMBL" id="RHM44787.1"/>
    </source>
</evidence>
<dbReference type="Proteomes" id="UP000286038">
    <property type="component" value="Unassembled WGS sequence"/>
</dbReference>
<dbReference type="RefSeq" id="WP_117774705.1">
    <property type="nucleotide sequence ID" value="NZ_CABJDM010000005.1"/>
</dbReference>
<dbReference type="EMBL" id="QSCR01000003">
    <property type="protein sequence ID" value="RGY20467.1"/>
    <property type="molecule type" value="Genomic_DNA"/>
</dbReference>
<accession>A0A415QLD7</accession>
<gene>
    <name evidence="2" type="ORF">DWZ68_06620</name>
    <name evidence="1" type="ORF">DXA50_03440</name>
</gene>
<comment type="caution">
    <text evidence="2">The sequence shown here is derived from an EMBL/GenBank/DDBJ whole genome shotgun (WGS) entry which is preliminary data.</text>
</comment>
<proteinExistence type="predicted"/>
<dbReference type="AlphaFoldDB" id="A0A415QLD7"/>
<name>A0A415QLD7_9BACT</name>
<evidence type="ECO:0000313" key="4">
    <source>
        <dbReference type="Proteomes" id="UP000286063"/>
    </source>
</evidence>
<sequence>MMKMNILKNGFQALIIMSLMVACSLGDVLEPSDGVSMALMETVDTVVALPGDTISFKFIASTNGAALRRIEIVEKSHDFNELKDSIRFALVDETLELTVDEEGYLSRPVSSVMMIYPVIVPNDKTIVGEVLSMAFKAYNDKGKSGSIKSSFKIVNYVRNTSWLWLYKLAGKTQGSMFFNPAKYKVYSNSSFGTHKDEIDVAAYTASDGKHYFLNPAHKETQALYVADGMDYDASTMRATKFIPLDNVNFDLVGDTELEQMDFSKAMDKVEVTTGSVIGFENQDGRRGILNVKISSSIYPTIQCKFQAVAKNKNDFNSQIS</sequence>
<evidence type="ECO:0000313" key="1">
    <source>
        <dbReference type="EMBL" id="RGY20467.1"/>
    </source>
</evidence>
<dbReference type="PROSITE" id="PS51257">
    <property type="entry name" value="PROKAR_LIPOPROTEIN"/>
    <property type="match status" value="1"/>
</dbReference>
<dbReference type="OrthoDB" id="1097704at2"/>
<protein>
    <submittedName>
        <fullName evidence="2">Uncharacterized protein</fullName>
    </submittedName>
</protein>
<dbReference type="EMBL" id="QRPV01000005">
    <property type="protein sequence ID" value="RHM44787.1"/>
    <property type="molecule type" value="Genomic_DNA"/>
</dbReference>
<organism evidence="2 3">
    <name type="scientific">Butyricimonas virosa</name>
    <dbReference type="NCBI Taxonomy" id="544645"/>
    <lineage>
        <taxon>Bacteria</taxon>
        <taxon>Pseudomonadati</taxon>
        <taxon>Bacteroidota</taxon>
        <taxon>Bacteroidia</taxon>
        <taxon>Bacteroidales</taxon>
        <taxon>Odoribacteraceae</taxon>
        <taxon>Butyricimonas</taxon>
    </lineage>
</organism>